<feature type="region of interest" description="Disordered" evidence="1">
    <location>
        <begin position="1"/>
        <end position="40"/>
    </location>
</feature>
<dbReference type="EMBL" id="CP012332">
    <property type="protein sequence ID" value="AKU91840.1"/>
    <property type="molecule type" value="Genomic_DNA"/>
</dbReference>
<reference evidence="2 3" key="1">
    <citation type="submission" date="2015-08" db="EMBL/GenBank/DDBJ databases">
        <authorList>
            <person name="Babu N.S."/>
            <person name="Beckwith C.J."/>
            <person name="Beseler K.G."/>
            <person name="Brison A."/>
            <person name="Carone J.V."/>
            <person name="Caskin T.P."/>
            <person name="Diamond M."/>
            <person name="Durham M.E."/>
            <person name="Foxe J.M."/>
            <person name="Go M."/>
            <person name="Henderson B.A."/>
            <person name="Jones I.B."/>
            <person name="McGettigan J.A."/>
            <person name="Micheletti S.J."/>
            <person name="Nasrallah M.E."/>
            <person name="Ortiz D."/>
            <person name="Piller C.R."/>
            <person name="Privatt S.R."/>
            <person name="Schneider S.L."/>
            <person name="Sharp S."/>
            <person name="Smith T.C."/>
            <person name="Stanton J.D."/>
            <person name="Ullery H.E."/>
            <person name="Wilson R.J."/>
            <person name="Serrano M.G."/>
            <person name="Buck G."/>
            <person name="Lee V."/>
            <person name="Wang Y."/>
            <person name="Carvalho R."/>
            <person name="Voegtly L."/>
            <person name="Shi R."/>
            <person name="Duckworth R."/>
            <person name="Johnson A."/>
            <person name="Loviza R."/>
            <person name="Walstead R."/>
            <person name="Shah Z."/>
            <person name="Kiflezghi M."/>
            <person name="Wade K."/>
            <person name="Ball S.L."/>
            <person name="Bradley K.W."/>
            <person name="Asai D.J."/>
            <person name="Bowman C.A."/>
            <person name="Russell D.A."/>
            <person name="Pope W.H."/>
            <person name="Jacobs-Sera D."/>
            <person name="Hendrix R.W."/>
            <person name="Hatfull G.F."/>
        </authorList>
    </citation>
    <scope>NUCLEOTIDE SEQUENCE [LARGE SCALE GENOMIC DNA]</scope>
    <source>
        <strain evidence="2 3">DSM 27710</strain>
    </source>
</reference>
<organism evidence="2 3">
    <name type="scientific">Vulgatibacter incomptus</name>
    <dbReference type="NCBI Taxonomy" id="1391653"/>
    <lineage>
        <taxon>Bacteria</taxon>
        <taxon>Pseudomonadati</taxon>
        <taxon>Myxococcota</taxon>
        <taxon>Myxococcia</taxon>
        <taxon>Myxococcales</taxon>
        <taxon>Cystobacterineae</taxon>
        <taxon>Vulgatibacteraceae</taxon>
        <taxon>Vulgatibacter</taxon>
    </lineage>
</organism>
<dbReference type="Proteomes" id="UP000055590">
    <property type="component" value="Chromosome"/>
</dbReference>
<proteinExistence type="predicted"/>
<sequence>MEFPKELRPSEVERVARRRTLPPPVAPEAKADRKPEPQRDPLLAALSSAPGASNVVLEVNALRHSPLGELFVGCLAAEHGEELKRLQDELGIDPLEDVDRFALGGETVMISGHFANAKWDKIAGDSESKPIGERGRLFTKGDEAVAIWNDELVIAGKSVEAVQETIDRVEGRSESPPALDESLTYGEIYGQLSVESMTKLLGTDQPELAERLREAAERIELHVDATGDVAISADVRGGSGQALDDLARSMSGAISLARIQSKVRGDAELSQLLDLANVARKDGRFTIELALPLALLQKHLADCGRSPGTASESADDHPY</sequence>
<dbReference type="STRING" id="1391653.AKJ08_2227"/>
<feature type="compositionally biased region" description="Basic and acidic residues" evidence="1">
    <location>
        <begin position="1"/>
        <end position="15"/>
    </location>
</feature>
<evidence type="ECO:0000256" key="1">
    <source>
        <dbReference type="SAM" id="MobiDB-lite"/>
    </source>
</evidence>
<feature type="compositionally biased region" description="Basic and acidic residues" evidence="1">
    <location>
        <begin position="29"/>
        <end position="39"/>
    </location>
</feature>
<name>A0A0K1PE95_9BACT</name>
<keyword evidence="3" id="KW-1185">Reference proteome</keyword>
<gene>
    <name evidence="2" type="ORF">AKJ08_2227</name>
</gene>
<dbReference type="AlphaFoldDB" id="A0A0K1PE95"/>
<dbReference type="KEGG" id="vin:AKJ08_2227"/>
<accession>A0A0K1PE95</accession>
<protein>
    <submittedName>
        <fullName evidence="2">Uncharacterized protein</fullName>
    </submittedName>
</protein>
<evidence type="ECO:0000313" key="3">
    <source>
        <dbReference type="Proteomes" id="UP000055590"/>
    </source>
</evidence>
<evidence type="ECO:0000313" key="2">
    <source>
        <dbReference type="EMBL" id="AKU91840.1"/>
    </source>
</evidence>